<proteinExistence type="predicted"/>
<keyword evidence="1" id="KW-0347">Helicase</keyword>
<evidence type="ECO:0000313" key="2">
    <source>
        <dbReference type="Proteomes" id="UP000179099"/>
    </source>
</evidence>
<dbReference type="GO" id="GO:0004386">
    <property type="term" value="F:helicase activity"/>
    <property type="evidence" value="ECO:0007669"/>
    <property type="project" value="UniProtKB-KW"/>
</dbReference>
<keyword evidence="1" id="KW-0378">Hydrolase</keyword>
<dbReference type="CDD" id="cd19067">
    <property type="entry name" value="PfuEndoQ-like"/>
    <property type="match status" value="1"/>
</dbReference>
<keyword evidence="1" id="KW-0547">Nucleotide-binding</keyword>
<dbReference type="PANTHER" id="PTHR40084:SF1">
    <property type="entry name" value="PHOSPHOTRANSFERASE"/>
    <property type="match status" value="1"/>
</dbReference>
<reference evidence="1 2" key="1">
    <citation type="journal article" date="2016" name="Nat. Commun.">
        <title>Thousands of microbial genomes shed light on interconnected biogeochemical processes in an aquifer system.</title>
        <authorList>
            <person name="Anantharaman K."/>
            <person name="Brown C.T."/>
            <person name="Hug L.A."/>
            <person name="Sharon I."/>
            <person name="Castelle C.J."/>
            <person name="Probst A.J."/>
            <person name="Thomas B.C."/>
            <person name="Singh A."/>
            <person name="Wilkins M.J."/>
            <person name="Karaoz U."/>
            <person name="Brodie E.L."/>
            <person name="Williams K.H."/>
            <person name="Hubbard S.S."/>
            <person name="Banfield J.F."/>
        </authorList>
    </citation>
    <scope>NUCLEOTIDE SEQUENCE [LARGE SCALE GENOMIC DNA]</scope>
</reference>
<dbReference type="STRING" id="1801992.A2Y98_01665"/>
<organism evidence="1 2">
    <name type="scientific">Candidatus Portnoybacteria bacterium RBG_19FT_COMBO_36_7</name>
    <dbReference type="NCBI Taxonomy" id="1801992"/>
    <lineage>
        <taxon>Bacteria</taxon>
        <taxon>Candidatus Portnoyibacteriota</taxon>
    </lineage>
</organism>
<dbReference type="EMBL" id="MHMW01000028">
    <property type="protein sequence ID" value="OGZ33621.1"/>
    <property type="molecule type" value="Genomic_DNA"/>
</dbReference>
<dbReference type="Gene3D" id="3.20.20.140">
    <property type="entry name" value="Metal-dependent hydrolases"/>
    <property type="match status" value="1"/>
</dbReference>
<sequence>MSFIADFHIHSKYSRATSRDMDLEHLEQWAKIKGIKILGTGDFTHPVWFKELTSRLEPAEKGLFKIKRHGLNGKSKNGNDLGWYTPCFRPEEIRFILTTEISCIYSKNNRTRKIHLIVFAPSFEFVEKFNTHLGWLGNLKADGRPILGLDAKEIVKISLNLSSEAMVVPGHAWTPWFSIFGSMSGFNSIQECFDEYSRHIYAIETGLSSDPAMNWRVADLDDITLISNSDSHSPQKIGREANILEGKEISYSKITEAIRLGAKAPKSNSLRLIKTVEFFPEEGKYHYDGHRVCKVVFSPQETKKHKNICPVCGRPLTIGVMNRVDELAKRPEEFKKEGAIPYLSLIPLEEIIADAFGVGVGTKTVDREYKDLINKFGNEFNILMDASRSELERSTKPEVAEGIIRVREKKVKIEPGYDGEYGKIKIFSEGEQKGYSKQSSLF</sequence>
<dbReference type="PANTHER" id="PTHR40084">
    <property type="entry name" value="PHOSPHOHYDROLASE, PHP FAMILY"/>
    <property type="match status" value="1"/>
</dbReference>
<dbReference type="AlphaFoldDB" id="A0A1G2F7T4"/>
<evidence type="ECO:0000313" key="1">
    <source>
        <dbReference type="EMBL" id="OGZ33621.1"/>
    </source>
</evidence>
<accession>A0A1G2F7T4</accession>
<keyword evidence="1" id="KW-0067">ATP-binding</keyword>
<dbReference type="InterPro" id="IPR016195">
    <property type="entry name" value="Pol/histidinol_Pase-like"/>
</dbReference>
<protein>
    <submittedName>
        <fullName evidence="1">DNA helicase UvrD</fullName>
    </submittedName>
</protein>
<gene>
    <name evidence="1" type="ORF">A2Y98_01665</name>
</gene>
<dbReference type="SUPFAM" id="SSF89550">
    <property type="entry name" value="PHP domain-like"/>
    <property type="match status" value="1"/>
</dbReference>
<comment type="caution">
    <text evidence="1">The sequence shown here is derived from an EMBL/GenBank/DDBJ whole genome shotgun (WGS) entry which is preliminary data.</text>
</comment>
<name>A0A1G2F7T4_9BACT</name>
<dbReference type="Proteomes" id="UP000179099">
    <property type="component" value="Unassembled WGS sequence"/>
</dbReference>